<dbReference type="Proteomes" id="UP000516052">
    <property type="component" value="Chromosome"/>
</dbReference>
<name>A0A7H0INI2_9ACTN</name>
<reference evidence="1 2" key="1">
    <citation type="submission" date="2020-08" db="EMBL/GenBank/DDBJ databases">
        <title>A novel species.</title>
        <authorList>
            <person name="Gao J."/>
        </authorList>
    </citation>
    <scope>NUCLEOTIDE SEQUENCE [LARGE SCALE GENOMIC DNA]</scope>
    <source>
        <strain evidence="1 2">CRXT-G-22</strain>
    </source>
</reference>
<evidence type="ECO:0000313" key="2">
    <source>
        <dbReference type="Proteomes" id="UP000516052"/>
    </source>
</evidence>
<dbReference type="RefSeq" id="WP_187751273.1">
    <property type="nucleotide sequence ID" value="NZ_CP060828.1"/>
</dbReference>
<protein>
    <recommendedName>
        <fullName evidence="3">Lipoprotein</fullName>
    </recommendedName>
</protein>
<dbReference type="EMBL" id="CP060828">
    <property type="protein sequence ID" value="QNP74348.1"/>
    <property type="molecule type" value="Genomic_DNA"/>
</dbReference>
<sequence length="149" mass="15969">MRFWRVAACGVLAVGLAACGRPDGGVKVEGPAVASVQWSGPTYISDAYGRAWKRPEEIAVQNSVYLLDLRWTGWGTARPRATGIAQDTGCLAGCSDGKLAEYRVVVVLSGLVRRGDVAFYGHAAITPEKPPAPFWAEGNEDTYLDVPDE</sequence>
<evidence type="ECO:0000313" key="1">
    <source>
        <dbReference type="EMBL" id="QNP74348.1"/>
    </source>
</evidence>
<evidence type="ECO:0008006" key="3">
    <source>
        <dbReference type="Google" id="ProtNLM"/>
    </source>
</evidence>
<accession>A0A7H0INI2</accession>
<organism evidence="1 2">
    <name type="scientific">Streptomyces roseirectus</name>
    <dbReference type="NCBI Taxonomy" id="2768066"/>
    <lineage>
        <taxon>Bacteria</taxon>
        <taxon>Bacillati</taxon>
        <taxon>Actinomycetota</taxon>
        <taxon>Actinomycetes</taxon>
        <taxon>Kitasatosporales</taxon>
        <taxon>Streptomycetaceae</taxon>
        <taxon>Streptomyces</taxon>
    </lineage>
</organism>
<dbReference type="AlphaFoldDB" id="A0A7H0INI2"/>
<dbReference type="KEGG" id="sroi:IAG44_36085"/>
<dbReference type="PROSITE" id="PS51257">
    <property type="entry name" value="PROKAR_LIPOPROTEIN"/>
    <property type="match status" value="1"/>
</dbReference>
<gene>
    <name evidence="1" type="ORF">IAG44_36085</name>
</gene>
<proteinExistence type="predicted"/>
<keyword evidence="2" id="KW-1185">Reference proteome</keyword>